<dbReference type="InterPro" id="IPR036428">
    <property type="entry name" value="PCD_sf"/>
</dbReference>
<keyword evidence="3 4" id="KW-0456">Lyase</keyword>
<sequence>MAKLDKAEVEAGLLALPGWSLEAGDDKWITRKYRFGAFLGAIAFVNEVARLSEAANHHPMIAIDYRMVTLRLTTWSAGGLTPLDLATAAEFDAAFERQQAQP</sequence>
<dbReference type="GO" id="GO:0006729">
    <property type="term" value="P:tetrahydrobiopterin biosynthetic process"/>
    <property type="evidence" value="ECO:0007669"/>
    <property type="project" value="InterPro"/>
</dbReference>
<dbReference type="Proteomes" id="UP000276128">
    <property type="component" value="Unassembled WGS sequence"/>
</dbReference>
<organism evidence="5 6">
    <name type="scientific">Paenibacillus whitsoniae</name>
    <dbReference type="NCBI Taxonomy" id="2496558"/>
    <lineage>
        <taxon>Bacteria</taxon>
        <taxon>Bacillati</taxon>
        <taxon>Bacillota</taxon>
        <taxon>Bacilli</taxon>
        <taxon>Bacillales</taxon>
        <taxon>Paenibacillaceae</taxon>
        <taxon>Paenibacillus</taxon>
    </lineage>
</organism>
<dbReference type="SUPFAM" id="SSF55248">
    <property type="entry name" value="PCD-like"/>
    <property type="match status" value="1"/>
</dbReference>
<dbReference type="NCBIfam" id="NF002017">
    <property type="entry name" value="PRK00823.1-2"/>
    <property type="match status" value="1"/>
</dbReference>
<dbReference type="OrthoDB" id="9800108at2"/>
<reference evidence="5 6" key="1">
    <citation type="submission" date="2018-12" db="EMBL/GenBank/DDBJ databases">
        <title>Bacillus ochoae sp. nov., Paenibacillus whitsoniae sp. nov., Paenibacillus spiritus sp. nov. Isolated from the Mars Exploration Rover during spacecraft assembly.</title>
        <authorList>
            <person name="Seuylemezian A."/>
            <person name="Vaishampayan P."/>
        </authorList>
    </citation>
    <scope>NUCLEOTIDE SEQUENCE [LARGE SCALE GENOMIC DNA]</scope>
    <source>
        <strain evidence="5 6">MER 54</strain>
    </source>
</reference>
<dbReference type="AlphaFoldDB" id="A0A430JDK1"/>
<dbReference type="EC" id="4.2.1.96" evidence="4"/>
<dbReference type="HAMAP" id="MF_00434">
    <property type="entry name" value="Pterin_4_alpha"/>
    <property type="match status" value="1"/>
</dbReference>
<dbReference type="PANTHER" id="PTHR12599">
    <property type="entry name" value="PTERIN-4-ALPHA-CARBINOLAMINE DEHYDRATASE"/>
    <property type="match status" value="1"/>
</dbReference>
<name>A0A430JDK1_9BACL</name>
<accession>A0A430JDK1</accession>
<proteinExistence type="inferred from homology"/>
<evidence type="ECO:0000256" key="4">
    <source>
        <dbReference type="HAMAP-Rule" id="MF_00434"/>
    </source>
</evidence>
<dbReference type="CDD" id="cd00488">
    <property type="entry name" value="PCD_DCoH"/>
    <property type="match status" value="1"/>
</dbReference>
<evidence type="ECO:0000313" key="5">
    <source>
        <dbReference type="EMBL" id="RTE09091.1"/>
    </source>
</evidence>
<dbReference type="InterPro" id="IPR001533">
    <property type="entry name" value="Pterin_deHydtase"/>
</dbReference>
<comment type="similarity">
    <text evidence="2 4">Belongs to the pterin-4-alpha-carbinolamine dehydratase family.</text>
</comment>
<dbReference type="PANTHER" id="PTHR12599:SF0">
    <property type="entry name" value="PTERIN-4-ALPHA-CARBINOLAMINE DEHYDRATASE"/>
    <property type="match status" value="1"/>
</dbReference>
<dbReference type="Gene3D" id="3.30.1360.20">
    <property type="entry name" value="Transcriptional coactivator/pterin dehydratase"/>
    <property type="match status" value="1"/>
</dbReference>
<evidence type="ECO:0000313" key="6">
    <source>
        <dbReference type="Proteomes" id="UP000276128"/>
    </source>
</evidence>
<dbReference type="GO" id="GO:0008124">
    <property type="term" value="F:4-alpha-hydroxytetrahydrobiopterin dehydratase activity"/>
    <property type="evidence" value="ECO:0007669"/>
    <property type="project" value="UniProtKB-UniRule"/>
</dbReference>
<dbReference type="RefSeq" id="WP_126141867.1">
    <property type="nucleotide sequence ID" value="NZ_RXHU01000039.1"/>
</dbReference>
<keyword evidence="6" id="KW-1185">Reference proteome</keyword>
<dbReference type="EMBL" id="RXHU01000039">
    <property type="protein sequence ID" value="RTE09091.1"/>
    <property type="molecule type" value="Genomic_DNA"/>
</dbReference>
<protein>
    <recommendedName>
        <fullName evidence="4">Putative pterin-4-alpha-carbinolamine dehydratase</fullName>
        <shortName evidence="4">PHS</shortName>
        <ecNumber evidence="4">4.2.1.96</ecNumber>
    </recommendedName>
    <alternativeName>
        <fullName evidence="4">4-alpha-hydroxy-tetrahydropterin dehydratase</fullName>
    </alternativeName>
    <alternativeName>
        <fullName evidence="4">Pterin carbinolamine dehydratase</fullName>
        <shortName evidence="4">PCD</shortName>
    </alternativeName>
</protein>
<gene>
    <name evidence="5" type="ORF">EJQ19_14065</name>
</gene>
<comment type="caution">
    <text evidence="5">The sequence shown here is derived from an EMBL/GenBank/DDBJ whole genome shotgun (WGS) entry which is preliminary data.</text>
</comment>
<comment type="catalytic activity">
    <reaction evidence="1 4">
        <text>(4aS,6R)-4a-hydroxy-L-erythro-5,6,7,8-tetrahydrobiopterin = (6R)-L-erythro-6,7-dihydrobiopterin + H2O</text>
        <dbReference type="Rhea" id="RHEA:11920"/>
        <dbReference type="ChEBI" id="CHEBI:15377"/>
        <dbReference type="ChEBI" id="CHEBI:15642"/>
        <dbReference type="ChEBI" id="CHEBI:43120"/>
        <dbReference type="EC" id="4.2.1.96"/>
    </reaction>
</comment>
<dbReference type="Pfam" id="PF01329">
    <property type="entry name" value="Pterin_4a"/>
    <property type="match status" value="1"/>
</dbReference>
<evidence type="ECO:0000256" key="1">
    <source>
        <dbReference type="ARBA" id="ARBA00001554"/>
    </source>
</evidence>
<evidence type="ECO:0000256" key="2">
    <source>
        <dbReference type="ARBA" id="ARBA00006472"/>
    </source>
</evidence>
<evidence type="ECO:0000256" key="3">
    <source>
        <dbReference type="ARBA" id="ARBA00023239"/>
    </source>
</evidence>